<evidence type="ECO:0000259" key="6">
    <source>
        <dbReference type="PROSITE" id="PS50118"/>
    </source>
</evidence>
<dbReference type="SMART" id="SM00398">
    <property type="entry name" value="HMG"/>
    <property type="match status" value="1"/>
</dbReference>
<dbReference type="PROSITE" id="PS50118">
    <property type="entry name" value="HMG_BOX_2"/>
    <property type="match status" value="1"/>
</dbReference>
<dbReference type="GO" id="GO:0005634">
    <property type="term" value="C:nucleus"/>
    <property type="evidence" value="ECO:0007669"/>
    <property type="project" value="UniProtKB-SubCell"/>
</dbReference>
<dbReference type="InterPro" id="IPR036910">
    <property type="entry name" value="HMG_box_dom_sf"/>
</dbReference>
<evidence type="ECO:0000256" key="1">
    <source>
        <dbReference type="ARBA" id="ARBA00004123"/>
    </source>
</evidence>
<dbReference type="PANTHER" id="PTHR10270">
    <property type="entry name" value="SOX TRANSCRIPTION FACTOR"/>
    <property type="match status" value="1"/>
</dbReference>
<evidence type="ECO:0000256" key="4">
    <source>
        <dbReference type="PROSITE-ProRule" id="PRU00267"/>
    </source>
</evidence>
<proteinExistence type="evidence at transcript level"/>
<feature type="region of interest" description="Disordered" evidence="5">
    <location>
        <begin position="356"/>
        <end position="375"/>
    </location>
</feature>
<feature type="compositionally biased region" description="Basic and acidic residues" evidence="5">
    <location>
        <begin position="1"/>
        <end position="14"/>
    </location>
</feature>
<dbReference type="GO" id="GO:0000978">
    <property type="term" value="F:RNA polymerase II cis-regulatory region sequence-specific DNA binding"/>
    <property type="evidence" value="ECO:0007669"/>
    <property type="project" value="TreeGrafter"/>
</dbReference>
<name>A0A7G9UL01_MALFL</name>
<evidence type="ECO:0000256" key="2">
    <source>
        <dbReference type="ARBA" id="ARBA00023125"/>
    </source>
</evidence>
<dbReference type="Gene3D" id="1.10.30.10">
    <property type="entry name" value="High mobility group box domain"/>
    <property type="match status" value="1"/>
</dbReference>
<dbReference type="GO" id="GO:0030182">
    <property type="term" value="P:neuron differentiation"/>
    <property type="evidence" value="ECO:0007669"/>
    <property type="project" value="TreeGrafter"/>
</dbReference>
<feature type="DNA-binding region" description="HMG box" evidence="4">
    <location>
        <begin position="49"/>
        <end position="117"/>
    </location>
</feature>
<feature type="compositionally biased region" description="Low complexity" evidence="5">
    <location>
        <begin position="15"/>
        <end position="24"/>
    </location>
</feature>
<gene>
    <name evidence="7" type="primary">SoxB2</name>
</gene>
<dbReference type="EMBL" id="MT901671">
    <property type="protein sequence ID" value="QNN94702.1"/>
    <property type="molecule type" value="mRNA"/>
</dbReference>
<accession>A0A7G9UL01</accession>
<dbReference type="CDD" id="cd22028">
    <property type="entry name" value="HMG-box_SoxA_SoxB_SoxG"/>
    <property type="match status" value="1"/>
</dbReference>
<dbReference type="GO" id="GO:0007420">
    <property type="term" value="P:brain development"/>
    <property type="evidence" value="ECO:0007669"/>
    <property type="project" value="TreeGrafter"/>
</dbReference>
<sequence>MDVYRSYEESRRSDSASSMYNSMELNDSSRMTASPESLSPTGDKCDDHVKRPMNAFMVWSRGQRRKMAQENPKMHNSEISKILGSEWKKLTEEEKRPFIDEAKRLRALHMKEHPDYKYRPRRKPKSMIKKDKYPFPFPGSMFPPMGYGYPPQYGAYGSSPAAAAAAAAYASSASAAEALAAAAAQENARQAAAAMAALAPSRLDLAAHKIFDPATSIASSTASMLSSSGLFAPYASALSSSASGSSHPGLPPLLPPSHAAASYMLPPGFGAPGASALHPPPPPAHPHAPVPSAAAPPPTVPATATSSGSTSPTPSARSSPPSTGSSMAAAASSSQARSLAAASYMYAAAAAAAAAGGKSPEDLYRGQPLPPAHLL</sequence>
<keyword evidence="2 4" id="KW-0238">DNA-binding</keyword>
<feature type="compositionally biased region" description="Low complexity" evidence="5">
    <location>
        <begin position="301"/>
        <end position="333"/>
    </location>
</feature>
<feature type="domain" description="HMG box" evidence="6">
    <location>
        <begin position="49"/>
        <end position="117"/>
    </location>
</feature>
<feature type="compositionally biased region" description="Polar residues" evidence="5">
    <location>
        <begin position="25"/>
        <end position="40"/>
    </location>
</feature>
<feature type="region of interest" description="Disordered" evidence="5">
    <location>
        <begin position="273"/>
        <end position="333"/>
    </location>
</feature>
<dbReference type="SUPFAM" id="SSF47095">
    <property type="entry name" value="HMG-box"/>
    <property type="match status" value="1"/>
</dbReference>
<dbReference type="InterPro" id="IPR050140">
    <property type="entry name" value="SRY-related_HMG-box_TF-like"/>
</dbReference>
<comment type="subcellular location">
    <subcellularLocation>
        <location evidence="1">Nucleus</location>
    </subcellularLocation>
</comment>
<evidence type="ECO:0000256" key="3">
    <source>
        <dbReference type="ARBA" id="ARBA00023242"/>
    </source>
</evidence>
<organism evidence="7">
    <name type="scientific">Malacoceros fuliginosus</name>
    <name type="common">Polychaete tubeworm</name>
    <name type="synonym">Scolelepis fuliginosa</name>
    <dbReference type="NCBI Taxonomy" id="271776"/>
    <lineage>
        <taxon>Eukaryota</taxon>
        <taxon>Metazoa</taxon>
        <taxon>Spiralia</taxon>
        <taxon>Lophotrochozoa</taxon>
        <taxon>Annelida</taxon>
        <taxon>Polychaeta</taxon>
        <taxon>Sedentaria</taxon>
        <taxon>Canalipalpata</taxon>
        <taxon>Spionida</taxon>
        <taxon>Spionidae</taxon>
        <taxon>Malacoceros</taxon>
    </lineage>
</organism>
<evidence type="ECO:0000256" key="5">
    <source>
        <dbReference type="SAM" id="MobiDB-lite"/>
    </source>
</evidence>
<dbReference type="FunFam" id="1.10.30.10:FF:000002">
    <property type="entry name" value="transcription factor Sox-2"/>
    <property type="match status" value="1"/>
</dbReference>
<protein>
    <submittedName>
        <fullName evidence="7">Transcription factor SoxB2</fullName>
    </submittedName>
</protein>
<feature type="compositionally biased region" description="Pro residues" evidence="5">
    <location>
        <begin position="278"/>
        <end position="300"/>
    </location>
</feature>
<keyword evidence="3 4" id="KW-0539">Nucleus</keyword>
<feature type="region of interest" description="Disordered" evidence="5">
    <location>
        <begin position="1"/>
        <end position="49"/>
    </location>
</feature>
<dbReference type="AlphaFoldDB" id="A0A7G9UL01"/>
<dbReference type="GO" id="GO:0000122">
    <property type="term" value="P:negative regulation of transcription by RNA polymerase II"/>
    <property type="evidence" value="ECO:0007669"/>
    <property type="project" value="TreeGrafter"/>
</dbReference>
<evidence type="ECO:0000313" key="7">
    <source>
        <dbReference type="EMBL" id="QNN94702.1"/>
    </source>
</evidence>
<reference evidence="7" key="1">
    <citation type="submission" date="2020-08" db="EMBL/GenBank/DDBJ databases">
        <title>The development of early pioneer neurons in the annelid Malacoceros fuliginosus.</title>
        <authorList>
            <person name="Kumar S."/>
            <person name="Tumu S."/>
            <person name="Helm C."/>
            <person name="Hausen H."/>
        </authorList>
    </citation>
    <scope>NUCLEOTIDE SEQUENCE</scope>
</reference>
<dbReference type="GO" id="GO:0001228">
    <property type="term" value="F:DNA-binding transcription activator activity, RNA polymerase II-specific"/>
    <property type="evidence" value="ECO:0007669"/>
    <property type="project" value="TreeGrafter"/>
</dbReference>
<dbReference type="PANTHER" id="PTHR10270:SF327">
    <property type="entry name" value="PROTEIN CBG16280"/>
    <property type="match status" value="1"/>
</dbReference>
<dbReference type="InterPro" id="IPR009071">
    <property type="entry name" value="HMG_box_dom"/>
</dbReference>
<dbReference type="Pfam" id="PF00505">
    <property type="entry name" value="HMG_box"/>
    <property type="match status" value="1"/>
</dbReference>